<keyword evidence="4" id="KW-0798">TonB box</keyword>
<keyword evidence="5" id="KW-0732">Signal</keyword>
<dbReference type="Pfam" id="PF07715">
    <property type="entry name" value="Plug"/>
    <property type="match status" value="1"/>
</dbReference>
<sequence length="1008" mass="111681">MKNKLTRNPLSVWVAALSLGVAVVPAGAQESDGRSEAEVGEAMEQIEVTGIRASQRQSVDVKRNSEVIVDSIVAEDIGKLPDVTIADSLQRVTGVQIQRTAGEGTSLNVRGMLQVLTTLNGEQFLSPWTITDVGANYSDIPASMISGVDVYKSQGAALSAGGISGVVDLKTRNPRDLESGWTGAMNVEGSQGSITEDDNYSADTFVGFNGERFGFTLGAFKSNSNSANYQIWEDMRLGFVNAGGDPLDLNGNGDLNDRYLVPGGYGVNAYVMEREREGYAGSFQFDISPSLELSADVFYTKMDQFDRGVETNFNGMNSDNYDVLRPGTITSREVVLPAEGDTPERVINSLQVAVVEAPDFQATTQSIQNHTDALNANIELKFDNGGPFTGSLRYVRGKAEKTYEKAVFQQGTPEWYWVDEDGDGMDDPVEPFWVTVDFRDEYPSFLFDEDLSGTDRLNLFQGFGEGTEQEATLDVFRADGSYQFDIASFTSVDFGLRHGRRDVESQRFIYMTPTGYYSTWADPNVPEELWYQPLPGDFVWQQYPDWNDFAGNAQLGIEPFDALRDMLISYNDFGPFKGWGDGVAALDPKALDDVNGFMNFLYPGAQRFVDPSRAYSVTEDETSAYGQLNFANESGVFGIPFEGNLGLRVVETRREVVNAVYDQQAVPEEGNYYGGGYPATYGQPQGWQIMYKSLGTETTKTSFTDVLPSANINFFPREDVIVRFGYAETMSRNDLVNVGEGETLWYQEYRVYTPDGNQVDENGERYKMVTSPGGGNHQGNPHVKPWRANNYNVSTEWYFGEGGILGLGLFLIEVESATQTLQEARAYPDSDGVVRRTANIWTTKNVPASDLKGFEVGYKQAFRSLPGLLANTGIEANYTYSDNDSGSVDLVGNSFPLNSNSKHQANMILWYQGDRLSTRLAYNWRSDIFQGEAGLNTNEAPISLGNWAEAAGYLDASINYDLFDNVSVYLQGTNLTETNYRNYAQFESQLRSINVQERRLALGVRMRM</sequence>
<dbReference type="NCBIfam" id="TIGR01782">
    <property type="entry name" value="TonB-Xanth-Caul"/>
    <property type="match status" value="1"/>
</dbReference>
<evidence type="ECO:0000256" key="5">
    <source>
        <dbReference type="SAM" id="SignalP"/>
    </source>
</evidence>
<dbReference type="InterPro" id="IPR012910">
    <property type="entry name" value="Plug_dom"/>
</dbReference>
<evidence type="ECO:0000259" key="6">
    <source>
        <dbReference type="Pfam" id="PF00593"/>
    </source>
</evidence>
<dbReference type="Pfam" id="PF00593">
    <property type="entry name" value="TonB_dep_Rec_b-barrel"/>
    <property type="match status" value="1"/>
</dbReference>
<dbReference type="Gene3D" id="2.170.130.10">
    <property type="entry name" value="TonB-dependent receptor, plug domain"/>
    <property type="match status" value="1"/>
</dbReference>
<gene>
    <name evidence="8" type="ORF">FDY93_16220</name>
</gene>
<accession>A0ABY2UET0</accession>
<protein>
    <submittedName>
        <fullName evidence="8">TonB-dependent receptor</fullName>
    </submittedName>
</protein>
<comment type="caution">
    <text evidence="8">The sequence shown here is derived from an EMBL/GenBank/DDBJ whole genome shotgun (WGS) entry which is preliminary data.</text>
</comment>
<feature type="domain" description="TonB-dependent receptor plug" evidence="7">
    <location>
        <begin position="62"/>
        <end position="166"/>
    </location>
</feature>
<evidence type="ECO:0000259" key="7">
    <source>
        <dbReference type="Pfam" id="PF07715"/>
    </source>
</evidence>
<feature type="signal peptide" evidence="5">
    <location>
        <begin position="1"/>
        <end position="28"/>
    </location>
</feature>
<organism evidence="8 9">
    <name type="scientific">Microbulbifer harenosus</name>
    <dbReference type="NCBI Taxonomy" id="2576840"/>
    <lineage>
        <taxon>Bacteria</taxon>
        <taxon>Pseudomonadati</taxon>
        <taxon>Pseudomonadota</taxon>
        <taxon>Gammaproteobacteria</taxon>
        <taxon>Cellvibrionales</taxon>
        <taxon>Microbulbiferaceae</taxon>
        <taxon>Microbulbifer</taxon>
    </lineage>
</organism>
<dbReference type="PANTHER" id="PTHR40980">
    <property type="entry name" value="PLUG DOMAIN-CONTAINING PROTEIN"/>
    <property type="match status" value="1"/>
</dbReference>
<feature type="domain" description="TonB-dependent receptor-like beta-barrel" evidence="6">
    <location>
        <begin position="456"/>
        <end position="975"/>
    </location>
</feature>
<dbReference type="RefSeq" id="WP_138236809.1">
    <property type="nucleotide sequence ID" value="NZ_CP185860.1"/>
</dbReference>
<proteinExistence type="inferred from homology"/>
<keyword evidence="9" id="KW-1185">Reference proteome</keyword>
<dbReference type="PANTHER" id="PTHR40980:SF3">
    <property type="entry name" value="TONB-DEPENDENT RECEPTOR-LIKE BETA-BARREL DOMAIN-CONTAINING PROTEIN"/>
    <property type="match status" value="1"/>
</dbReference>
<keyword evidence="2 4" id="KW-0472">Membrane</keyword>
<evidence type="ECO:0000256" key="4">
    <source>
        <dbReference type="RuleBase" id="RU003357"/>
    </source>
</evidence>
<evidence type="ECO:0000256" key="2">
    <source>
        <dbReference type="ARBA" id="ARBA00023136"/>
    </source>
</evidence>
<dbReference type="SUPFAM" id="SSF56935">
    <property type="entry name" value="Porins"/>
    <property type="match status" value="1"/>
</dbReference>
<dbReference type="Gene3D" id="2.40.170.20">
    <property type="entry name" value="TonB-dependent receptor, beta-barrel domain"/>
    <property type="match status" value="1"/>
</dbReference>
<feature type="chain" id="PRO_5047153818" evidence="5">
    <location>
        <begin position="29"/>
        <end position="1008"/>
    </location>
</feature>
<keyword evidence="8" id="KW-0675">Receptor</keyword>
<dbReference type="Proteomes" id="UP000306791">
    <property type="component" value="Unassembled WGS sequence"/>
</dbReference>
<evidence type="ECO:0000256" key="3">
    <source>
        <dbReference type="ARBA" id="ARBA00023237"/>
    </source>
</evidence>
<reference evidence="8 9" key="1">
    <citation type="submission" date="2019-05" db="EMBL/GenBank/DDBJ databases">
        <title>Microbulbifer harenosus sp. nov., an alginate-degrading bacterium isolated from coastal sand.</title>
        <authorList>
            <person name="Huang H."/>
            <person name="Mo K."/>
            <person name="Bao S."/>
        </authorList>
    </citation>
    <scope>NUCLEOTIDE SEQUENCE [LARGE SCALE GENOMIC DNA]</scope>
    <source>
        <strain evidence="8 9">HB161719</strain>
    </source>
</reference>
<dbReference type="InterPro" id="IPR010104">
    <property type="entry name" value="TonB_rcpt_bac"/>
</dbReference>
<dbReference type="EMBL" id="VANI01000018">
    <property type="protein sequence ID" value="TLM75238.1"/>
    <property type="molecule type" value="Genomic_DNA"/>
</dbReference>
<comment type="similarity">
    <text evidence="4">Belongs to the TonB-dependent receptor family.</text>
</comment>
<evidence type="ECO:0000256" key="1">
    <source>
        <dbReference type="ARBA" id="ARBA00004442"/>
    </source>
</evidence>
<name>A0ABY2UET0_9GAMM</name>
<dbReference type="InterPro" id="IPR000531">
    <property type="entry name" value="Beta-barrel_TonB"/>
</dbReference>
<evidence type="ECO:0000313" key="8">
    <source>
        <dbReference type="EMBL" id="TLM75238.1"/>
    </source>
</evidence>
<dbReference type="InterPro" id="IPR036942">
    <property type="entry name" value="Beta-barrel_TonB_sf"/>
</dbReference>
<dbReference type="InterPro" id="IPR037066">
    <property type="entry name" value="Plug_dom_sf"/>
</dbReference>
<keyword evidence="3" id="KW-0998">Cell outer membrane</keyword>
<evidence type="ECO:0000313" key="9">
    <source>
        <dbReference type="Proteomes" id="UP000306791"/>
    </source>
</evidence>
<comment type="subcellular location">
    <subcellularLocation>
        <location evidence="1 4">Cell outer membrane</location>
    </subcellularLocation>
</comment>